<evidence type="ECO:0000313" key="2">
    <source>
        <dbReference type="EMBL" id="GBQ07014.1"/>
    </source>
</evidence>
<dbReference type="Pfam" id="PF21168">
    <property type="entry name" value="FkbO_Hyg5-like_N"/>
    <property type="match status" value="1"/>
</dbReference>
<sequence>MWNYLGAINADNAQGEERYRDFCCGRSQAFEAMGVSLTDLPAATGIGLSTGGVAVYALAHRETSGVNIENPRQLPAYRYPRRYGRRSPSFARGTVMAGAQQTVLYVSGTASIIGHETVGQTLAEQQAVMVENIQTLQKTATEHFPELDSVTCQSLKIYVRHGKDGSLIQRAMLKIFGGMAEQSPVFIADICRKELLVEVEAVFIGQ</sequence>
<reference evidence="2" key="1">
    <citation type="submission" date="2013-04" db="EMBL/GenBank/DDBJ databases">
        <title>The genome sequencing project of 58 acetic acid bacteria.</title>
        <authorList>
            <person name="Okamoto-Kainuma A."/>
            <person name="Ishikawa M."/>
            <person name="Umino S."/>
            <person name="Koizumi Y."/>
            <person name="Shiwa Y."/>
            <person name="Yoshikawa H."/>
            <person name="Matsutani M."/>
            <person name="Matsushita K."/>
        </authorList>
    </citation>
    <scope>NUCLEOTIDE SEQUENCE</scope>
    <source>
        <strain evidence="2">DSM 15669</strain>
    </source>
</reference>
<dbReference type="InterPro" id="IPR049368">
    <property type="entry name" value="FkbO_Hyg5-like_N"/>
</dbReference>
<proteinExistence type="predicted"/>
<dbReference type="InterPro" id="IPR035959">
    <property type="entry name" value="RutC-like_sf"/>
</dbReference>
<organism evidence="2 3">
    <name type="scientific">Saccharibacter floricola DSM 15669</name>
    <dbReference type="NCBI Taxonomy" id="1123227"/>
    <lineage>
        <taxon>Bacteria</taxon>
        <taxon>Pseudomonadati</taxon>
        <taxon>Pseudomonadota</taxon>
        <taxon>Alphaproteobacteria</taxon>
        <taxon>Acetobacterales</taxon>
        <taxon>Acetobacteraceae</taxon>
        <taxon>Saccharibacter</taxon>
    </lineage>
</organism>
<gene>
    <name evidence="2" type="ORF">AA15669_1195</name>
</gene>
<accession>A0ABQ0NZ05</accession>
<feature type="domain" description="Chorismatase FkbO/Hyg5-like N-terminal" evidence="1">
    <location>
        <begin position="1"/>
        <end position="59"/>
    </location>
</feature>
<name>A0ABQ0NZ05_9PROT</name>
<dbReference type="SUPFAM" id="SSF55298">
    <property type="entry name" value="YjgF-like"/>
    <property type="match status" value="1"/>
</dbReference>
<dbReference type="Proteomes" id="UP001062901">
    <property type="component" value="Unassembled WGS sequence"/>
</dbReference>
<protein>
    <recommendedName>
        <fullName evidence="1">Chorismatase FkbO/Hyg5-like N-terminal domain-containing protein</fullName>
    </recommendedName>
</protein>
<evidence type="ECO:0000313" key="3">
    <source>
        <dbReference type="Proteomes" id="UP001062901"/>
    </source>
</evidence>
<dbReference type="Gene3D" id="3.30.1330.40">
    <property type="entry name" value="RutC-like"/>
    <property type="match status" value="1"/>
</dbReference>
<dbReference type="EMBL" id="BAQD01000017">
    <property type="protein sequence ID" value="GBQ07014.1"/>
    <property type="molecule type" value="Genomic_DNA"/>
</dbReference>
<comment type="caution">
    <text evidence="2">The sequence shown here is derived from an EMBL/GenBank/DDBJ whole genome shotgun (WGS) entry which is preliminary data.</text>
</comment>
<keyword evidence="3" id="KW-1185">Reference proteome</keyword>
<evidence type="ECO:0000259" key="1">
    <source>
        <dbReference type="Pfam" id="PF21168"/>
    </source>
</evidence>